<keyword evidence="2" id="KW-1185">Reference proteome</keyword>
<comment type="caution">
    <text evidence="1">The sequence shown here is derived from an EMBL/GenBank/DDBJ whole genome shotgun (WGS) entry which is preliminary data.</text>
</comment>
<organism evidence="1 2">
    <name type="scientific">Arthrobotrys conoides</name>
    <dbReference type="NCBI Taxonomy" id="74498"/>
    <lineage>
        <taxon>Eukaryota</taxon>
        <taxon>Fungi</taxon>
        <taxon>Dikarya</taxon>
        <taxon>Ascomycota</taxon>
        <taxon>Pezizomycotina</taxon>
        <taxon>Orbiliomycetes</taxon>
        <taxon>Orbiliales</taxon>
        <taxon>Orbiliaceae</taxon>
        <taxon>Arthrobotrys</taxon>
    </lineage>
</organism>
<dbReference type="PANTHER" id="PTHR36681">
    <property type="entry name" value="NUCLEAR GTPASE, GERMINAL CENTER-ASSOCIATED, TANDEM DUPLICATE 3"/>
    <property type="match status" value="1"/>
</dbReference>
<sequence>MSKIYSKLLSEDTSIKCFVTSSKHYLEHFSPRKRLGLMNIDQTQIPMLRDYCASAPLEQKSALAAQFVQSIWDIQALARLFASDEFTGMSEVGRKKAKAEMDKAFMALSNSLNNESLVFATNIRNEVQLFLDSLFPAITRGEKYCLELHGKLVKENRFQAVKSAYLHHGESTSGKLKNLNEQFISPLGAEVDKLWGAFITKTEEHLKAWNLQVLRALEEFEVTWQSCIDVNFESSPKGRAASINLLEECLTPRIERAQAVATNFCKQLVEDQRPVRRLFLLPDRLRDLLRPGYEMASAEKGTGALERMTKGFEDYIRKARVFDTLASDIQKEVEAIQGRLEQMCQAWGQTGAENIEAGINSWLKGNEDIGKEEAEHKTDILRIVDKFRKPLMILREENSSSQRKTVDT</sequence>
<dbReference type="Proteomes" id="UP001307849">
    <property type="component" value="Unassembled WGS sequence"/>
</dbReference>
<protein>
    <submittedName>
        <fullName evidence="1">Uncharacterized protein</fullName>
    </submittedName>
</protein>
<accession>A0AAN8RXR9</accession>
<proteinExistence type="predicted"/>
<evidence type="ECO:0000313" key="1">
    <source>
        <dbReference type="EMBL" id="KAK6514431.1"/>
    </source>
</evidence>
<gene>
    <name evidence="1" type="ORF">TWF506_008824</name>
</gene>
<name>A0AAN8RXR9_9PEZI</name>
<dbReference type="AlphaFoldDB" id="A0AAN8RXR9"/>
<dbReference type="EMBL" id="JAVHJM010000005">
    <property type="protein sequence ID" value="KAK6514431.1"/>
    <property type="molecule type" value="Genomic_DNA"/>
</dbReference>
<reference evidence="1 2" key="1">
    <citation type="submission" date="2019-10" db="EMBL/GenBank/DDBJ databases">
        <authorList>
            <person name="Palmer J.M."/>
        </authorList>
    </citation>
    <scope>NUCLEOTIDE SEQUENCE [LARGE SCALE GENOMIC DNA]</scope>
    <source>
        <strain evidence="1 2">TWF506</strain>
    </source>
</reference>
<dbReference type="PANTHER" id="PTHR36681:SF3">
    <property type="entry name" value="NUCLEAR GTPASE, GERMINAL CENTER-ASSOCIATED, TANDEM DUPLICATE 3"/>
    <property type="match status" value="1"/>
</dbReference>
<evidence type="ECO:0000313" key="2">
    <source>
        <dbReference type="Proteomes" id="UP001307849"/>
    </source>
</evidence>